<dbReference type="EMBL" id="KK115896">
    <property type="protein sequence ID" value="KFM66309.1"/>
    <property type="molecule type" value="Genomic_DNA"/>
</dbReference>
<protein>
    <submittedName>
        <fullName evidence="2">Uncharacterized protein</fullName>
    </submittedName>
</protein>
<dbReference type="Proteomes" id="UP000054359">
    <property type="component" value="Unassembled WGS sequence"/>
</dbReference>
<accession>A0A087TMH0</accession>
<keyword evidence="1" id="KW-0812">Transmembrane</keyword>
<evidence type="ECO:0000313" key="3">
    <source>
        <dbReference type="Proteomes" id="UP000054359"/>
    </source>
</evidence>
<reference evidence="2 3" key="1">
    <citation type="submission" date="2013-11" db="EMBL/GenBank/DDBJ databases">
        <title>Genome sequencing of Stegodyphus mimosarum.</title>
        <authorList>
            <person name="Bechsgaard J."/>
        </authorList>
    </citation>
    <scope>NUCLEOTIDE SEQUENCE [LARGE SCALE GENOMIC DNA]</scope>
</reference>
<feature type="non-terminal residue" evidence="2">
    <location>
        <position position="84"/>
    </location>
</feature>
<keyword evidence="3" id="KW-1185">Reference proteome</keyword>
<organism evidence="2 3">
    <name type="scientific">Stegodyphus mimosarum</name>
    <name type="common">African social velvet spider</name>
    <dbReference type="NCBI Taxonomy" id="407821"/>
    <lineage>
        <taxon>Eukaryota</taxon>
        <taxon>Metazoa</taxon>
        <taxon>Ecdysozoa</taxon>
        <taxon>Arthropoda</taxon>
        <taxon>Chelicerata</taxon>
        <taxon>Arachnida</taxon>
        <taxon>Araneae</taxon>
        <taxon>Araneomorphae</taxon>
        <taxon>Entelegynae</taxon>
        <taxon>Eresoidea</taxon>
        <taxon>Eresidae</taxon>
        <taxon>Stegodyphus</taxon>
    </lineage>
</organism>
<name>A0A087TMH0_STEMI</name>
<proteinExistence type="predicted"/>
<evidence type="ECO:0000313" key="2">
    <source>
        <dbReference type="EMBL" id="KFM66309.1"/>
    </source>
</evidence>
<feature type="transmembrane region" description="Helical" evidence="1">
    <location>
        <begin position="56"/>
        <end position="76"/>
    </location>
</feature>
<keyword evidence="1" id="KW-1133">Transmembrane helix</keyword>
<dbReference type="AlphaFoldDB" id="A0A087TMH0"/>
<evidence type="ECO:0000256" key="1">
    <source>
        <dbReference type="SAM" id="Phobius"/>
    </source>
</evidence>
<keyword evidence="1" id="KW-0472">Membrane</keyword>
<sequence>MKITGSVLKRNQYLLKHQIEELELMVIFVFPNHSCVLYPHKQVPLYHPGIAVDTNINIIIIGMLQVLLAFCIHLAAHHTLKIHQ</sequence>
<gene>
    <name evidence="2" type="ORF">X975_20247</name>
</gene>